<dbReference type="AlphaFoldDB" id="A0A0L8BT46"/>
<accession>A0A0L8BT46</accession>
<organism evidence="1 2">
    <name type="scientific">Ensifer adhaerens</name>
    <name type="common">Sinorhizobium morelense</name>
    <dbReference type="NCBI Taxonomy" id="106592"/>
    <lineage>
        <taxon>Bacteria</taxon>
        <taxon>Pseudomonadati</taxon>
        <taxon>Pseudomonadota</taxon>
        <taxon>Alphaproteobacteria</taxon>
        <taxon>Hyphomicrobiales</taxon>
        <taxon>Rhizobiaceae</taxon>
        <taxon>Sinorhizobium/Ensifer group</taxon>
        <taxon>Ensifer</taxon>
    </lineage>
</organism>
<name>A0A0L8BT46_ENSAD</name>
<proteinExistence type="predicted"/>
<dbReference type="RefSeq" id="WP_053249807.1">
    <property type="nucleotide sequence ID" value="NZ_LGAP01000009.1"/>
</dbReference>
<reference evidence="2" key="1">
    <citation type="submission" date="2015-07" db="EMBL/GenBank/DDBJ databases">
        <title>Whole genome sequence of an Ensifer adhaerens strain isolated from a cave pool in the Wind Cave National Park.</title>
        <authorList>
            <person name="Eng W.W.H."/>
            <person name="Gan H.M."/>
            <person name="Barton H.A."/>
            <person name="Savka M.A."/>
        </authorList>
    </citation>
    <scope>NUCLEOTIDE SEQUENCE [LARGE SCALE GENOMIC DNA]</scope>
    <source>
        <strain evidence="2">SD006</strain>
    </source>
</reference>
<evidence type="ECO:0000313" key="2">
    <source>
        <dbReference type="Proteomes" id="UP000037425"/>
    </source>
</evidence>
<dbReference type="Pfam" id="PF05354">
    <property type="entry name" value="Phage_attach"/>
    <property type="match status" value="1"/>
</dbReference>
<protein>
    <submittedName>
        <fullName evidence="1">Uncharacterized protein</fullName>
    </submittedName>
</protein>
<evidence type="ECO:0000313" key="1">
    <source>
        <dbReference type="EMBL" id="KOF17882.1"/>
    </source>
</evidence>
<dbReference type="InterPro" id="IPR008018">
    <property type="entry name" value="Phage_tail_attach_FII"/>
</dbReference>
<dbReference type="PATRIC" id="fig|106592.7.peg.7532"/>
<dbReference type="InterPro" id="IPR053734">
    <property type="entry name" value="Phage_Head-Tail_Connect_sf"/>
</dbReference>
<comment type="caution">
    <text evidence="1">The sequence shown here is derived from an EMBL/GenBank/DDBJ whole genome shotgun (WGS) entry which is preliminary data.</text>
</comment>
<dbReference type="GO" id="GO:0019068">
    <property type="term" value="P:virion assembly"/>
    <property type="evidence" value="ECO:0007669"/>
    <property type="project" value="InterPro"/>
</dbReference>
<dbReference type="EMBL" id="LGAP01000009">
    <property type="protein sequence ID" value="KOF17882.1"/>
    <property type="molecule type" value="Genomic_DNA"/>
</dbReference>
<gene>
    <name evidence="1" type="ORF">AC244_16090</name>
</gene>
<dbReference type="OrthoDB" id="8405841at2"/>
<dbReference type="Proteomes" id="UP000037425">
    <property type="component" value="Unassembled WGS sequence"/>
</dbReference>
<sequence length="108" mass="11609">MSRRPSLFEGMGADFADAFGNVDAVLTIAGVARPKVTGIFRVWREVDLVEEVSQAVEGTTHLLSIAATDAPGLESQRDTVTIDGVTYPIINVEDDARAMLKLFLSGDI</sequence>
<dbReference type="Gene3D" id="2.40.10.180">
    <property type="entry name" value="Phage tail proteins"/>
    <property type="match status" value="1"/>
</dbReference>